<keyword evidence="2" id="KW-1185">Reference proteome</keyword>
<accession>A0A1I1SYC7</accession>
<evidence type="ECO:0000313" key="2">
    <source>
        <dbReference type="Proteomes" id="UP000198862"/>
    </source>
</evidence>
<sequence length="95" mass="10705">MKFEETIDIEKLKSHISDVGARTAINHAKDMAYDLSSTIESKNSLSSTHKIYNELADIELGVEQALSAIKSMFSDLPTSDEKKRFCSYSYPTLRI</sequence>
<gene>
    <name evidence="1" type="ORF">SAMN02745724_04732</name>
</gene>
<dbReference type="RefSeq" id="WP_091990620.1">
    <property type="nucleotide sequence ID" value="NZ_FOLO01000064.1"/>
</dbReference>
<dbReference type="Proteomes" id="UP000198862">
    <property type="component" value="Unassembled WGS sequence"/>
</dbReference>
<evidence type="ECO:0000313" key="1">
    <source>
        <dbReference type="EMBL" id="SFD51447.1"/>
    </source>
</evidence>
<protein>
    <submittedName>
        <fullName evidence="1">Uncharacterized protein</fullName>
    </submittedName>
</protein>
<dbReference type="AlphaFoldDB" id="A0A1I1SYC7"/>
<reference evidence="1 2" key="1">
    <citation type="submission" date="2016-10" db="EMBL/GenBank/DDBJ databases">
        <authorList>
            <person name="de Groot N.N."/>
        </authorList>
    </citation>
    <scope>NUCLEOTIDE SEQUENCE [LARGE SCALE GENOMIC DNA]</scope>
    <source>
        <strain evidence="1 2">DSM 6059</strain>
    </source>
</reference>
<proteinExistence type="predicted"/>
<organism evidence="1 2">
    <name type="scientific">Pseudoalteromonas denitrificans DSM 6059</name>
    <dbReference type="NCBI Taxonomy" id="1123010"/>
    <lineage>
        <taxon>Bacteria</taxon>
        <taxon>Pseudomonadati</taxon>
        <taxon>Pseudomonadota</taxon>
        <taxon>Gammaproteobacteria</taxon>
        <taxon>Alteromonadales</taxon>
        <taxon>Pseudoalteromonadaceae</taxon>
        <taxon>Pseudoalteromonas</taxon>
    </lineage>
</organism>
<dbReference type="EMBL" id="FOLO01000064">
    <property type="protein sequence ID" value="SFD51447.1"/>
    <property type="molecule type" value="Genomic_DNA"/>
</dbReference>
<name>A0A1I1SYC7_9GAMM</name>